<evidence type="ECO:0000313" key="2">
    <source>
        <dbReference type="EMBL" id="HEF87179.1"/>
    </source>
</evidence>
<keyword evidence="1" id="KW-0472">Membrane</keyword>
<evidence type="ECO:0000256" key="1">
    <source>
        <dbReference type="SAM" id="Phobius"/>
    </source>
</evidence>
<keyword evidence="1" id="KW-0812">Transmembrane</keyword>
<comment type="caution">
    <text evidence="2">The sequence shown here is derived from an EMBL/GenBank/DDBJ whole genome shotgun (WGS) entry which is preliminary data.</text>
</comment>
<dbReference type="EMBL" id="DSJT01000012">
    <property type="protein sequence ID" value="HEF87179.1"/>
    <property type="molecule type" value="Genomic_DNA"/>
</dbReference>
<feature type="transmembrane region" description="Helical" evidence="1">
    <location>
        <begin position="12"/>
        <end position="32"/>
    </location>
</feature>
<reference evidence="2" key="1">
    <citation type="journal article" date="2020" name="mSystems">
        <title>Genome- and Community-Level Interaction Insights into Carbon Utilization and Element Cycling Functions of Hydrothermarchaeota in Hydrothermal Sediment.</title>
        <authorList>
            <person name="Zhou Z."/>
            <person name="Liu Y."/>
            <person name="Xu W."/>
            <person name="Pan J."/>
            <person name="Luo Z.H."/>
            <person name="Li M."/>
        </authorList>
    </citation>
    <scope>NUCLEOTIDE SEQUENCE [LARGE SCALE GENOMIC DNA]</scope>
    <source>
        <strain evidence="2">SpSt-23</strain>
    </source>
</reference>
<organism evidence="2">
    <name type="scientific">Thermosphaera aggregans</name>
    <dbReference type="NCBI Taxonomy" id="54254"/>
    <lineage>
        <taxon>Archaea</taxon>
        <taxon>Thermoproteota</taxon>
        <taxon>Thermoprotei</taxon>
        <taxon>Desulfurococcales</taxon>
        <taxon>Desulfurococcaceae</taxon>
        <taxon>Thermosphaera</taxon>
    </lineage>
</organism>
<name>A0A7C2FNV5_9CREN</name>
<keyword evidence="1" id="KW-1133">Transmembrane helix</keyword>
<accession>A0A7C2FNV5</accession>
<sequence>MVEFEVTPKQKDMSIIVWILSLIILGGLMLLLGFSTNIKDVVGEDPYLGYRYIAHLIVVAVVLIIGILGWLSGRRTVEKTGIFKFE</sequence>
<protein>
    <submittedName>
        <fullName evidence="2">Uncharacterized protein</fullName>
    </submittedName>
</protein>
<dbReference type="AlphaFoldDB" id="A0A7C2FNV5"/>
<proteinExistence type="predicted"/>
<gene>
    <name evidence="2" type="ORF">ENP55_02570</name>
</gene>
<feature type="transmembrane region" description="Helical" evidence="1">
    <location>
        <begin position="52"/>
        <end position="71"/>
    </location>
</feature>